<dbReference type="SUPFAM" id="SSF48403">
    <property type="entry name" value="Ankyrin repeat"/>
    <property type="match status" value="1"/>
</dbReference>
<dbReference type="RefSeq" id="XP_004355287.1">
    <property type="nucleotide sequence ID" value="XM_004355235.1"/>
</dbReference>
<dbReference type="InterPro" id="IPR051904">
    <property type="entry name" value="UPF0746_actin_org"/>
</dbReference>
<keyword evidence="2" id="KW-1185">Reference proteome</keyword>
<dbReference type="Proteomes" id="UP000007797">
    <property type="component" value="Unassembled WGS sequence"/>
</dbReference>
<dbReference type="InterPro" id="IPR036770">
    <property type="entry name" value="Ankyrin_rpt-contain_sf"/>
</dbReference>
<evidence type="ECO:0000313" key="2">
    <source>
        <dbReference type="Proteomes" id="UP000007797"/>
    </source>
</evidence>
<sequence length="971" mass="111359">MDNNKNNKNNTVVIRQVFKNRYLLKTIFKHAHQLSLNQLTFDDGRRIPKLYTYNQLTSIGWMIKNGYISLLRSKINRGDYLKLPKSRKKIQMIFCAISDQTLLDRIISLDKWYFCHDQIIPYACSSGNVSLVDKILKHKLFGQEFHLPIDPYLMLDRAMVSGSLDMVRYLDTMVDKCNIAKLDWGVSHACKTTSSDVVKYFLDKQVGSKERSKVIDSFPLLIASTNPLHPISPYLKRNETFLSKDHTLSFINTFVLFKQELWEDISKKIPYLDKSFLSYFPKPLLSILRDYDRDEKVKEILENNRPFFNRIGDLLVEIGTAKYGSSATIKAIQSKAALILKGIDDTHCTYKLLSNALIAIELFQQRLMLDLKVEIGDFAILIGVEDIAVIRYFTSAAGAPQSILTGYMKGGWKVKKAHQIRLHYTSPYTPLCYYVKYAQLDMIQMFLQSATDQDKSGEVANSAILTRVLVSHNIETAELVFQTFGRYWDTFFNFSNDHLYSFSVPSSMENNLFKIVSQKSTSTLSTNEILEIIVSSGNFKLFDYFSNNLIEKNGNIDLEQSDVNMFPFKNGRKVAKGQVFPSGKLAHTLKVFIATNQVERLETFISIFGIQPQSQEIVALSIKYGKLDIINRMYPKVFETGEELLPCCLKSSQLPILLLFIENLIPKPTCFISLIGMAGSFGRVEVTKYLFKLQGDKGWNKLDSSDKTWNKQWRLCRKDYRMFQPFGYNDNNNNFSSILIIHSFLIHDQIILYACSSGNVSLVDKILKHKLFGQEFQLPISPYLMLDRAMASGSLDMVRYLDTMVDKCNIAKLNWGNRCFCKTTSSDVVKYFLDRVKTTIRVVDSFPLLIASTNPLHPISPYLKRNETFLLSQEYILSFINTFVFFKQGFWEDIHLDNRIKNTFLTFQGIDSTHCTYKPLSNAMVDIQLFQKRIRLDKRAIADFVILIGVEDIGAIRYFASAAGAPQSSST</sequence>
<dbReference type="SUPFAM" id="SSF140860">
    <property type="entry name" value="Pseudo ankyrin repeat-like"/>
    <property type="match status" value="1"/>
</dbReference>
<dbReference type="OrthoDB" id="24375at2759"/>
<evidence type="ECO:0000313" key="1">
    <source>
        <dbReference type="EMBL" id="EGG16813.1"/>
    </source>
</evidence>
<dbReference type="KEGG" id="dfa:DFA_07791"/>
<gene>
    <name evidence="1" type="ORF">DFA_07791</name>
</gene>
<dbReference type="EMBL" id="GL883021">
    <property type="protein sequence ID" value="EGG16813.1"/>
    <property type="molecule type" value="Genomic_DNA"/>
</dbReference>
<dbReference type="PANTHER" id="PTHR32488">
    <property type="entry name" value="UPF0746 PROTEIN DDB_G0280785-RELATED"/>
    <property type="match status" value="1"/>
</dbReference>
<organism evidence="1 2">
    <name type="scientific">Cavenderia fasciculata</name>
    <name type="common">Slime mold</name>
    <name type="synonym">Dictyostelium fasciculatum</name>
    <dbReference type="NCBI Taxonomy" id="261658"/>
    <lineage>
        <taxon>Eukaryota</taxon>
        <taxon>Amoebozoa</taxon>
        <taxon>Evosea</taxon>
        <taxon>Eumycetozoa</taxon>
        <taxon>Dictyostelia</taxon>
        <taxon>Acytosteliales</taxon>
        <taxon>Cavenderiaceae</taxon>
        <taxon>Cavenderia</taxon>
    </lineage>
</organism>
<protein>
    <submittedName>
        <fullName evidence="1">Uncharacterized protein</fullName>
    </submittedName>
</protein>
<reference evidence="2" key="1">
    <citation type="journal article" date="2011" name="Genome Res.">
        <title>Phylogeny-wide analysis of social amoeba genomes highlights ancient origins for complex intercellular communication.</title>
        <authorList>
            <person name="Heidel A.J."/>
            <person name="Lawal H.M."/>
            <person name="Felder M."/>
            <person name="Schilde C."/>
            <person name="Helps N.R."/>
            <person name="Tunggal B."/>
            <person name="Rivero F."/>
            <person name="John U."/>
            <person name="Schleicher M."/>
            <person name="Eichinger L."/>
            <person name="Platzer M."/>
            <person name="Noegel A.A."/>
            <person name="Schaap P."/>
            <person name="Gloeckner G."/>
        </authorList>
    </citation>
    <scope>NUCLEOTIDE SEQUENCE [LARGE SCALE GENOMIC DNA]</scope>
    <source>
        <strain evidence="2">SH3</strain>
    </source>
</reference>
<dbReference type="GeneID" id="14869334"/>
<proteinExistence type="predicted"/>
<dbReference type="AlphaFoldDB" id="F4Q3E4"/>
<accession>F4Q3E4</accession>
<dbReference type="PANTHER" id="PTHR32488:SF76">
    <property type="entry name" value="ANKYRIN REPEAT-CONTAINING PROTEIN-RELATED"/>
    <property type="match status" value="1"/>
</dbReference>
<name>F4Q3E4_CACFS</name>